<reference evidence="1 2" key="1">
    <citation type="journal article" date="2015" name="Antonie Van Leeuwenhoek">
        <title>Bosea vaviloviae sp. nov., a new species of slow-growing rhizobia isolated from nodules of the relict species Vavilovia formosa (Stev.) Fed.</title>
        <authorList>
            <person name="Safronova V.I."/>
            <person name="Kuznetsova I.G."/>
            <person name="Sazanova A.L."/>
            <person name="Kimeklis A.K."/>
            <person name="Belimov A.A."/>
            <person name="Andronov E.E."/>
            <person name="Pinaev A.G."/>
            <person name="Chizhevskaya E.P."/>
            <person name="Pukhaev A.R."/>
            <person name="Popov K.P."/>
            <person name="Willems A."/>
            <person name="Tikhonovich I.A."/>
        </authorList>
    </citation>
    <scope>NUCLEOTIDE SEQUENCE [LARGE SCALE GENOMIC DNA]</scope>
    <source>
        <strain evidence="1 2">Vaf18</strain>
        <plasmid evidence="1">unnamed1</plasmid>
    </source>
</reference>
<proteinExistence type="predicted"/>
<dbReference type="EMBL" id="CP017148">
    <property type="protein sequence ID" value="AOO85061.1"/>
    <property type="molecule type" value="Genomic_DNA"/>
</dbReference>
<keyword evidence="1" id="KW-0614">Plasmid</keyword>
<keyword evidence="2" id="KW-1185">Reference proteome</keyword>
<organism evidence="1 2">
    <name type="scientific">Bosea vaviloviae</name>
    <dbReference type="NCBI Taxonomy" id="1526658"/>
    <lineage>
        <taxon>Bacteria</taxon>
        <taxon>Pseudomonadati</taxon>
        <taxon>Pseudomonadota</taxon>
        <taxon>Alphaproteobacteria</taxon>
        <taxon>Hyphomicrobiales</taxon>
        <taxon>Boseaceae</taxon>
        <taxon>Bosea</taxon>
    </lineage>
</organism>
<accession>A0A1D7UCG7</accession>
<geneLocation type="plasmid" evidence="1 2">
    <name>unnamed1</name>
</geneLocation>
<name>A0A1D7UCG7_9HYPH</name>
<evidence type="ECO:0000313" key="1">
    <source>
        <dbReference type="EMBL" id="AOO85061.1"/>
    </source>
</evidence>
<gene>
    <name evidence="1" type="ORF">BHK69_30610</name>
</gene>
<dbReference type="AlphaFoldDB" id="A0A1D7UCG7"/>
<evidence type="ECO:0000313" key="2">
    <source>
        <dbReference type="Proteomes" id="UP000094969"/>
    </source>
</evidence>
<protein>
    <submittedName>
        <fullName evidence="1">Uncharacterized protein</fullName>
    </submittedName>
</protein>
<dbReference type="Proteomes" id="UP000094969">
    <property type="component" value="Plasmid unnamed1"/>
</dbReference>
<sequence length="86" mass="9841">MPDLWRQDWDRSQIELVDEDIHHPNRINFADVILKTVGQELLLLPVLAFDVARHASPRITHGIIRISHFFFAFGHPTSTIKAKSGS</sequence>
<dbReference type="KEGG" id="bvv:BHK69_30610"/>